<dbReference type="Proteomes" id="UP000568751">
    <property type="component" value="Unassembled WGS sequence"/>
</dbReference>
<dbReference type="InterPro" id="IPR009081">
    <property type="entry name" value="PP-bd_ACP"/>
</dbReference>
<dbReference type="InterPro" id="IPR036736">
    <property type="entry name" value="ACP-like_sf"/>
</dbReference>
<comment type="caution">
    <text evidence="2">The sequence shown here is derived from an EMBL/GenBank/DDBJ whole genome shotgun (WGS) entry which is preliminary data.</text>
</comment>
<organism evidence="2 3">
    <name type="scientific">Candidatus Thiodubiliella endoseptemdiera</name>
    <dbReference type="NCBI Taxonomy" id="2738886"/>
    <lineage>
        <taxon>Bacteria</taxon>
        <taxon>Pseudomonadati</taxon>
        <taxon>Pseudomonadota</taxon>
        <taxon>Gammaproteobacteria</taxon>
        <taxon>Candidatus Pseudothioglobaceae</taxon>
        <taxon>Candidatus Thiodubiliella</taxon>
    </lineage>
</organism>
<gene>
    <name evidence="2" type="ORF">H0A76_06820</name>
</gene>
<evidence type="ECO:0000313" key="3">
    <source>
        <dbReference type="Proteomes" id="UP000568751"/>
    </source>
</evidence>
<dbReference type="Pfam" id="PF00550">
    <property type="entry name" value="PP-binding"/>
    <property type="match status" value="1"/>
</dbReference>
<evidence type="ECO:0000313" key="2">
    <source>
        <dbReference type="EMBL" id="NYT27623.1"/>
    </source>
</evidence>
<dbReference type="PROSITE" id="PS50075">
    <property type="entry name" value="CARRIER"/>
    <property type="match status" value="1"/>
</dbReference>
<dbReference type="SUPFAM" id="SSF47336">
    <property type="entry name" value="ACP-like"/>
    <property type="match status" value="1"/>
</dbReference>
<accession>A0A853F112</accession>
<dbReference type="AlphaFoldDB" id="A0A853F112"/>
<protein>
    <submittedName>
        <fullName evidence="2">Acyl carrier protein</fullName>
    </submittedName>
</protein>
<evidence type="ECO:0000259" key="1">
    <source>
        <dbReference type="PROSITE" id="PS50075"/>
    </source>
</evidence>
<dbReference type="Gene3D" id="1.10.1200.10">
    <property type="entry name" value="ACP-like"/>
    <property type="match status" value="1"/>
</dbReference>
<name>A0A853F112_9GAMM</name>
<reference evidence="2 3" key="1">
    <citation type="submission" date="2020-05" db="EMBL/GenBank/DDBJ databases">
        <title>Horizontal transmission and recombination maintain forever young bacterial symbiont genomes.</title>
        <authorList>
            <person name="Russell S.L."/>
            <person name="Pepper-Tunick E."/>
            <person name="Svedberg J."/>
            <person name="Byrne A."/>
            <person name="Ruelas Castillo J."/>
            <person name="Vollmers C."/>
            <person name="Beinart R.A."/>
            <person name="Corbett-Detig R."/>
        </authorList>
    </citation>
    <scope>NUCLEOTIDE SEQUENCE [LARGE SCALE GENOMIC DNA]</scope>
    <source>
        <strain evidence="2">455</strain>
    </source>
</reference>
<feature type="domain" description="Carrier" evidence="1">
    <location>
        <begin position="1"/>
        <end position="73"/>
    </location>
</feature>
<dbReference type="EMBL" id="JACCHT010000001">
    <property type="protein sequence ID" value="NYT27623.1"/>
    <property type="molecule type" value="Genomic_DNA"/>
</dbReference>
<proteinExistence type="predicted"/>
<sequence>MEIIATIKKINTCDIHIKKEDDFMKKINLTSLDAVQLTVALNEKFDFQFGSERDDLDALNSFGGLIDLILDRAKKKPK</sequence>